<accession>A0A914C753</accession>
<feature type="transmembrane region" description="Helical" evidence="8">
    <location>
        <begin position="38"/>
        <end position="58"/>
    </location>
</feature>
<dbReference type="PRINTS" id="PR00171">
    <property type="entry name" value="SUGRTRNSPORT"/>
</dbReference>
<protein>
    <submittedName>
        <fullName evidence="11">Major facilitator superfamily (MFS) profile domain-containing protein</fullName>
    </submittedName>
</protein>
<feature type="transmembrane region" description="Helical" evidence="8">
    <location>
        <begin position="70"/>
        <end position="89"/>
    </location>
</feature>
<dbReference type="PROSITE" id="PS00216">
    <property type="entry name" value="SUGAR_TRANSPORT_1"/>
    <property type="match status" value="1"/>
</dbReference>
<evidence type="ECO:0000256" key="3">
    <source>
        <dbReference type="ARBA" id="ARBA00022448"/>
    </source>
</evidence>
<dbReference type="InterPro" id="IPR050814">
    <property type="entry name" value="Myo-inositol_Transporter"/>
</dbReference>
<reference evidence="11" key="1">
    <citation type="submission" date="2022-11" db="UniProtKB">
        <authorList>
            <consortium name="WormBaseParasite"/>
        </authorList>
    </citation>
    <scope>IDENTIFICATION</scope>
</reference>
<evidence type="ECO:0000256" key="7">
    <source>
        <dbReference type="SAM" id="MobiDB-lite"/>
    </source>
</evidence>
<dbReference type="PROSITE" id="PS00217">
    <property type="entry name" value="SUGAR_TRANSPORT_2"/>
    <property type="match status" value="1"/>
</dbReference>
<dbReference type="AlphaFoldDB" id="A0A914C753"/>
<dbReference type="PANTHER" id="PTHR48020">
    <property type="entry name" value="PROTON MYO-INOSITOL COTRANSPORTER"/>
    <property type="match status" value="1"/>
</dbReference>
<keyword evidence="6 8" id="KW-0472">Membrane</keyword>
<dbReference type="GO" id="GO:0016324">
    <property type="term" value="C:apical plasma membrane"/>
    <property type="evidence" value="ECO:0007669"/>
    <property type="project" value="TreeGrafter"/>
</dbReference>
<dbReference type="InterPro" id="IPR036259">
    <property type="entry name" value="MFS_trans_sf"/>
</dbReference>
<evidence type="ECO:0000313" key="11">
    <source>
        <dbReference type="WBParaSite" id="ACRNAN_Path_465.g1766.t1"/>
    </source>
</evidence>
<comment type="subcellular location">
    <subcellularLocation>
        <location evidence="1">Membrane</location>
        <topology evidence="1">Multi-pass membrane protein</topology>
    </subcellularLocation>
</comment>
<evidence type="ECO:0000256" key="6">
    <source>
        <dbReference type="ARBA" id="ARBA00023136"/>
    </source>
</evidence>
<feature type="transmembrane region" description="Helical" evidence="8">
    <location>
        <begin position="7"/>
        <end position="26"/>
    </location>
</feature>
<comment type="similarity">
    <text evidence="2">Belongs to the major facilitator superfamily. Sugar transporter (TC 2.A.1.1) family.</text>
</comment>
<keyword evidence="10" id="KW-1185">Reference proteome</keyword>
<dbReference type="SUPFAM" id="SSF103473">
    <property type="entry name" value="MFS general substrate transporter"/>
    <property type="match status" value="1"/>
</dbReference>
<sequence>MATVAVIGGFLFGYGTTVVSGAMLYIPKDSDMKPMDTIWKQIIVAITLGMAGIGALISGVASDIFGRKKLIVLASLIFAIGAVVCAIAFNKWILLIGRTLLGIAIGISSMIVPIYVSEAAPTSIRGTLSMGFNIMITLGCIFANVIPGIFSYIDPEKIGWRLMFGVAAVPAIIQFIGFTFMPESPRFLYEHSGPESCRTGVRPPSAVGGGPLVTLVDEHPGRAKRNRSADMQTVLLRINNGDEEWTNYELDEIKASSEQQAKAKIEAGGPKPKLNPDTRSTTGYCSTTTTRYH</sequence>
<name>A0A914C753_9BILA</name>
<dbReference type="PANTHER" id="PTHR48020:SF12">
    <property type="entry name" value="PROTON MYO-INOSITOL COTRANSPORTER"/>
    <property type="match status" value="1"/>
</dbReference>
<feature type="transmembrane region" description="Helical" evidence="8">
    <location>
        <begin position="95"/>
        <end position="116"/>
    </location>
</feature>
<evidence type="ECO:0000256" key="4">
    <source>
        <dbReference type="ARBA" id="ARBA00022692"/>
    </source>
</evidence>
<proteinExistence type="inferred from homology"/>
<dbReference type="InterPro" id="IPR003663">
    <property type="entry name" value="Sugar/inositol_transpt"/>
</dbReference>
<dbReference type="WBParaSite" id="ACRNAN_Path_465.g1766.t1">
    <property type="protein sequence ID" value="ACRNAN_Path_465.g1766.t1"/>
    <property type="gene ID" value="ACRNAN_Path_465.g1766"/>
</dbReference>
<dbReference type="GO" id="GO:0005366">
    <property type="term" value="F:myo-inositol:proton symporter activity"/>
    <property type="evidence" value="ECO:0007669"/>
    <property type="project" value="TreeGrafter"/>
</dbReference>
<dbReference type="Gene3D" id="1.20.1250.20">
    <property type="entry name" value="MFS general substrate transporter like domains"/>
    <property type="match status" value="1"/>
</dbReference>
<evidence type="ECO:0000256" key="8">
    <source>
        <dbReference type="SAM" id="Phobius"/>
    </source>
</evidence>
<dbReference type="Proteomes" id="UP000887540">
    <property type="component" value="Unplaced"/>
</dbReference>
<evidence type="ECO:0000256" key="2">
    <source>
        <dbReference type="ARBA" id="ARBA00010992"/>
    </source>
</evidence>
<keyword evidence="5 8" id="KW-1133">Transmembrane helix</keyword>
<dbReference type="PROSITE" id="PS50850">
    <property type="entry name" value="MFS"/>
    <property type="match status" value="1"/>
</dbReference>
<feature type="domain" description="Major facilitator superfamily (MFS) profile" evidence="9">
    <location>
        <begin position="1"/>
        <end position="293"/>
    </location>
</feature>
<evidence type="ECO:0000256" key="1">
    <source>
        <dbReference type="ARBA" id="ARBA00004141"/>
    </source>
</evidence>
<dbReference type="InterPro" id="IPR005828">
    <property type="entry name" value="MFS_sugar_transport-like"/>
</dbReference>
<dbReference type="InterPro" id="IPR005829">
    <property type="entry name" value="Sugar_transporter_CS"/>
</dbReference>
<dbReference type="InterPro" id="IPR020846">
    <property type="entry name" value="MFS_dom"/>
</dbReference>
<organism evidence="10 11">
    <name type="scientific">Acrobeloides nanus</name>
    <dbReference type="NCBI Taxonomy" id="290746"/>
    <lineage>
        <taxon>Eukaryota</taxon>
        <taxon>Metazoa</taxon>
        <taxon>Ecdysozoa</taxon>
        <taxon>Nematoda</taxon>
        <taxon>Chromadorea</taxon>
        <taxon>Rhabditida</taxon>
        <taxon>Tylenchina</taxon>
        <taxon>Cephalobomorpha</taxon>
        <taxon>Cephaloboidea</taxon>
        <taxon>Cephalobidae</taxon>
        <taxon>Acrobeloides</taxon>
    </lineage>
</organism>
<evidence type="ECO:0000259" key="9">
    <source>
        <dbReference type="PROSITE" id="PS50850"/>
    </source>
</evidence>
<evidence type="ECO:0000256" key="5">
    <source>
        <dbReference type="ARBA" id="ARBA00022989"/>
    </source>
</evidence>
<feature type="transmembrane region" description="Helical" evidence="8">
    <location>
        <begin position="159"/>
        <end position="181"/>
    </location>
</feature>
<evidence type="ECO:0000313" key="10">
    <source>
        <dbReference type="Proteomes" id="UP000887540"/>
    </source>
</evidence>
<dbReference type="Pfam" id="PF00083">
    <property type="entry name" value="Sugar_tr"/>
    <property type="match status" value="1"/>
</dbReference>
<feature type="transmembrane region" description="Helical" evidence="8">
    <location>
        <begin position="128"/>
        <end position="153"/>
    </location>
</feature>
<keyword evidence="4 8" id="KW-0812">Transmembrane</keyword>
<feature type="compositionally biased region" description="Low complexity" evidence="7">
    <location>
        <begin position="278"/>
        <end position="293"/>
    </location>
</feature>
<keyword evidence="3" id="KW-0813">Transport</keyword>
<feature type="region of interest" description="Disordered" evidence="7">
    <location>
        <begin position="259"/>
        <end position="293"/>
    </location>
</feature>